<dbReference type="Pfam" id="PF00528">
    <property type="entry name" value="BPD_transp_1"/>
    <property type="match status" value="1"/>
</dbReference>
<evidence type="ECO:0000256" key="2">
    <source>
        <dbReference type="ARBA" id="ARBA00022448"/>
    </source>
</evidence>
<comment type="subcellular location">
    <subcellularLocation>
        <location evidence="1 7">Cell membrane</location>
        <topology evidence="1 7">Multi-pass membrane protein</topology>
    </subcellularLocation>
</comment>
<comment type="caution">
    <text evidence="9">The sequence shown here is derived from an EMBL/GenBank/DDBJ whole genome shotgun (WGS) entry which is preliminary data.</text>
</comment>
<accession>A0ABV6J388</accession>
<evidence type="ECO:0000256" key="3">
    <source>
        <dbReference type="ARBA" id="ARBA00022475"/>
    </source>
</evidence>
<evidence type="ECO:0000259" key="8">
    <source>
        <dbReference type="PROSITE" id="PS50928"/>
    </source>
</evidence>
<dbReference type="SUPFAM" id="SSF161098">
    <property type="entry name" value="MetI-like"/>
    <property type="match status" value="1"/>
</dbReference>
<feature type="transmembrane region" description="Helical" evidence="7">
    <location>
        <begin position="203"/>
        <end position="225"/>
    </location>
</feature>
<evidence type="ECO:0000256" key="1">
    <source>
        <dbReference type="ARBA" id="ARBA00004651"/>
    </source>
</evidence>
<dbReference type="Proteomes" id="UP001589818">
    <property type="component" value="Unassembled WGS sequence"/>
</dbReference>
<proteinExistence type="inferred from homology"/>
<feature type="domain" description="ABC transmembrane type-1" evidence="8">
    <location>
        <begin position="95"/>
        <end position="301"/>
    </location>
</feature>
<keyword evidence="4 7" id="KW-0812">Transmembrane</keyword>
<dbReference type="PANTHER" id="PTHR43744:SF9">
    <property type="entry name" value="POLYGALACTURONAN_RHAMNOGALACTURONAN TRANSPORT SYSTEM PERMEASE PROTEIN YTCP"/>
    <property type="match status" value="1"/>
</dbReference>
<dbReference type="PANTHER" id="PTHR43744">
    <property type="entry name" value="ABC TRANSPORTER PERMEASE PROTEIN MG189-RELATED-RELATED"/>
    <property type="match status" value="1"/>
</dbReference>
<gene>
    <name evidence="9" type="ORF">ACFFJ8_02330</name>
</gene>
<name>A0ABV6J388_9BACL</name>
<evidence type="ECO:0000256" key="4">
    <source>
        <dbReference type="ARBA" id="ARBA00022692"/>
    </source>
</evidence>
<evidence type="ECO:0000313" key="10">
    <source>
        <dbReference type="Proteomes" id="UP001589818"/>
    </source>
</evidence>
<keyword evidence="3" id="KW-1003">Cell membrane</keyword>
<keyword evidence="2 7" id="KW-0813">Transport</keyword>
<dbReference type="Gene3D" id="1.10.3720.10">
    <property type="entry name" value="MetI-like"/>
    <property type="match status" value="1"/>
</dbReference>
<evidence type="ECO:0000256" key="5">
    <source>
        <dbReference type="ARBA" id="ARBA00022989"/>
    </source>
</evidence>
<organism evidence="9 10">
    <name type="scientific">Paenibacillus mendelii</name>
    <dbReference type="NCBI Taxonomy" id="206163"/>
    <lineage>
        <taxon>Bacteria</taxon>
        <taxon>Bacillati</taxon>
        <taxon>Bacillota</taxon>
        <taxon>Bacilli</taxon>
        <taxon>Bacillales</taxon>
        <taxon>Paenibacillaceae</taxon>
        <taxon>Paenibacillus</taxon>
    </lineage>
</organism>
<evidence type="ECO:0000256" key="7">
    <source>
        <dbReference type="RuleBase" id="RU363032"/>
    </source>
</evidence>
<keyword evidence="6 7" id="KW-0472">Membrane</keyword>
<feature type="transmembrane region" description="Helical" evidence="7">
    <location>
        <begin position="130"/>
        <end position="150"/>
    </location>
</feature>
<feature type="transmembrane region" description="Helical" evidence="7">
    <location>
        <begin position="95"/>
        <end position="118"/>
    </location>
</feature>
<protein>
    <submittedName>
        <fullName evidence="9">Carbohydrate ABC transporter permease</fullName>
    </submittedName>
</protein>
<dbReference type="PROSITE" id="PS50928">
    <property type="entry name" value="ABC_TM1"/>
    <property type="match status" value="1"/>
</dbReference>
<keyword evidence="5 7" id="KW-1133">Transmembrane helix</keyword>
<keyword evidence="10" id="KW-1185">Reference proteome</keyword>
<feature type="transmembrane region" description="Helical" evidence="7">
    <location>
        <begin position="34"/>
        <end position="57"/>
    </location>
</feature>
<feature type="transmembrane region" description="Helical" evidence="7">
    <location>
        <begin position="162"/>
        <end position="182"/>
    </location>
</feature>
<dbReference type="CDD" id="cd06261">
    <property type="entry name" value="TM_PBP2"/>
    <property type="match status" value="1"/>
</dbReference>
<reference evidence="9 10" key="1">
    <citation type="submission" date="2024-09" db="EMBL/GenBank/DDBJ databases">
        <authorList>
            <person name="Sun Q."/>
            <person name="Mori K."/>
        </authorList>
    </citation>
    <scope>NUCLEOTIDE SEQUENCE [LARGE SCALE GENOMIC DNA]</scope>
    <source>
        <strain evidence="9 10">CCM 4839</strain>
    </source>
</reference>
<evidence type="ECO:0000313" key="9">
    <source>
        <dbReference type="EMBL" id="MFC0390206.1"/>
    </source>
</evidence>
<feature type="transmembrane region" description="Helical" evidence="7">
    <location>
        <begin position="283"/>
        <end position="302"/>
    </location>
</feature>
<comment type="similarity">
    <text evidence="7">Belongs to the binding-protein-dependent transport system permease family.</text>
</comment>
<dbReference type="InterPro" id="IPR000515">
    <property type="entry name" value="MetI-like"/>
</dbReference>
<evidence type="ECO:0000256" key="6">
    <source>
        <dbReference type="ARBA" id="ARBA00023136"/>
    </source>
</evidence>
<dbReference type="RefSeq" id="WP_204820889.1">
    <property type="nucleotide sequence ID" value="NZ_JANHOF010000003.1"/>
</dbReference>
<sequence length="317" mass="35558">MVEQTANSNVEQLTEKDVLAGTSKLDANPWWAQGIIYIILLGSGVITLLPMVNVWAISLSEAHEVFKDPMMLWPKSFTLESYKYIFNTQVLLKSFGITVFVTVMGTFLNLLFTATGAYGLSKTHVPGHKIMLWLIIIPMLFGAGLIPMYILLKNLGLLNSIWVLILPKLVASFNLILMRNFFWSIPESLEESARIDGASEFRVLWSIILPLSKPVIATVGLFYAVGHWNDFFTGLFFISDNSKWPLQMVLRSIIIDFNMLNMGTQNTNTLNDASKLVVQPENIKAATIIFAIVPILIVYPFLQKYFVKGIMLGSVKG</sequence>
<dbReference type="EMBL" id="JBHLVF010000006">
    <property type="protein sequence ID" value="MFC0390206.1"/>
    <property type="molecule type" value="Genomic_DNA"/>
</dbReference>
<dbReference type="InterPro" id="IPR035906">
    <property type="entry name" value="MetI-like_sf"/>
</dbReference>